<keyword evidence="1" id="KW-0472">Membrane</keyword>
<dbReference type="Pfam" id="PF24800">
    <property type="entry name" value="DUF7702"/>
    <property type="match status" value="1"/>
</dbReference>
<protein>
    <recommendedName>
        <fullName evidence="3">DUF7702 domain-containing protein</fullName>
    </recommendedName>
</protein>
<keyword evidence="2" id="KW-0732">Signal</keyword>
<feature type="signal peptide" evidence="2">
    <location>
        <begin position="1"/>
        <end position="20"/>
    </location>
</feature>
<reference evidence="4 5" key="1">
    <citation type="submission" date="2013-03" db="EMBL/GenBank/DDBJ databases">
        <title>The Genome Sequence of Cladophialophora psammophila CBS 110553.</title>
        <authorList>
            <consortium name="The Broad Institute Genomics Platform"/>
            <person name="Cuomo C."/>
            <person name="de Hoog S."/>
            <person name="Gorbushina A."/>
            <person name="Walker B."/>
            <person name="Young S.K."/>
            <person name="Zeng Q."/>
            <person name="Gargeya S."/>
            <person name="Fitzgerald M."/>
            <person name="Haas B."/>
            <person name="Abouelleil A."/>
            <person name="Allen A.W."/>
            <person name="Alvarado L."/>
            <person name="Arachchi H.M."/>
            <person name="Berlin A.M."/>
            <person name="Chapman S.B."/>
            <person name="Gainer-Dewar J."/>
            <person name="Goldberg J."/>
            <person name="Griggs A."/>
            <person name="Gujja S."/>
            <person name="Hansen M."/>
            <person name="Howarth C."/>
            <person name="Imamovic A."/>
            <person name="Ireland A."/>
            <person name="Larimer J."/>
            <person name="McCowan C."/>
            <person name="Murphy C."/>
            <person name="Pearson M."/>
            <person name="Poon T.W."/>
            <person name="Priest M."/>
            <person name="Roberts A."/>
            <person name="Saif S."/>
            <person name="Shea T."/>
            <person name="Sisk P."/>
            <person name="Sykes S."/>
            <person name="Wortman J."/>
            <person name="Nusbaum C."/>
            <person name="Birren B."/>
        </authorList>
    </citation>
    <scope>NUCLEOTIDE SEQUENCE [LARGE SCALE GENOMIC DNA]</scope>
    <source>
        <strain evidence="4 5">CBS 110553</strain>
    </source>
</reference>
<keyword evidence="1" id="KW-0812">Transmembrane</keyword>
<proteinExistence type="predicted"/>
<feature type="domain" description="DUF7702" evidence="3">
    <location>
        <begin position="1"/>
        <end position="48"/>
    </location>
</feature>
<keyword evidence="1" id="KW-1133">Transmembrane helix</keyword>
<feature type="chain" id="PRO_5004931779" description="DUF7702 domain-containing protein" evidence="2">
    <location>
        <begin position="21"/>
        <end position="91"/>
    </location>
</feature>
<evidence type="ECO:0000259" key="3">
    <source>
        <dbReference type="Pfam" id="PF24800"/>
    </source>
</evidence>
<evidence type="ECO:0000313" key="4">
    <source>
        <dbReference type="EMBL" id="EXJ63327.1"/>
    </source>
</evidence>
<feature type="transmembrane region" description="Helical" evidence="1">
    <location>
        <begin position="30"/>
        <end position="48"/>
    </location>
</feature>
<evidence type="ECO:0000256" key="2">
    <source>
        <dbReference type="SAM" id="SignalP"/>
    </source>
</evidence>
<dbReference type="GeneID" id="19196337"/>
<dbReference type="Proteomes" id="UP000019471">
    <property type="component" value="Unassembled WGS sequence"/>
</dbReference>
<organism evidence="4 5">
    <name type="scientific">Cladophialophora psammophila CBS 110553</name>
    <dbReference type="NCBI Taxonomy" id="1182543"/>
    <lineage>
        <taxon>Eukaryota</taxon>
        <taxon>Fungi</taxon>
        <taxon>Dikarya</taxon>
        <taxon>Ascomycota</taxon>
        <taxon>Pezizomycotina</taxon>
        <taxon>Eurotiomycetes</taxon>
        <taxon>Chaetothyriomycetidae</taxon>
        <taxon>Chaetothyriales</taxon>
        <taxon>Herpotrichiellaceae</taxon>
        <taxon>Cladophialophora</taxon>
    </lineage>
</organism>
<evidence type="ECO:0000313" key="5">
    <source>
        <dbReference type="Proteomes" id="UP000019471"/>
    </source>
</evidence>
<dbReference type="OrthoDB" id="2560628at2759"/>
<dbReference type="HOGENOM" id="CLU_2426843_0_0_1"/>
<keyword evidence="5" id="KW-1185">Reference proteome</keyword>
<evidence type="ECO:0000256" key="1">
    <source>
        <dbReference type="SAM" id="Phobius"/>
    </source>
</evidence>
<dbReference type="RefSeq" id="XP_007750410.1">
    <property type="nucleotide sequence ID" value="XM_007752220.1"/>
</dbReference>
<dbReference type="InterPro" id="IPR056119">
    <property type="entry name" value="DUF7702"/>
</dbReference>
<accession>W9W5J7</accession>
<dbReference type="AlphaFoldDB" id="W9W5J7"/>
<comment type="caution">
    <text evidence="4">The sequence shown here is derived from an EMBL/GenBank/DDBJ whole genome shotgun (WGS) entry which is preliminary data.</text>
</comment>
<gene>
    <name evidence="4" type="ORF">A1O5_11648</name>
</gene>
<sequence length="91" mass="9947">MIQTPAAIALILCIVGATNANDPAEIDSESTVHVGIILYTLVFAALVCPHRRGYIWETSYRTRRGVAALRRVPSATFPGDSNSLRTLCRVF</sequence>
<name>W9W5J7_9EURO</name>
<dbReference type="EMBL" id="AMGX01000027">
    <property type="protein sequence ID" value="EXJ63327.1"/>
    <property type="molecule type" value="Genomic_DNA"/>
</dbReference>